<name>A0A3P6F8Q1_BRAOL</name>
<reference evidence="1" key="1">
    <citation type="submission" date="2018-11" db="EMBL/GenBank/DDBJ databases">
        <authorList>
            <consortium name="Genoscope - CEA"/>
            <person name="William W."/>
        </authorList>
    </citation>
    <scope>NUCLEOTIDE SEQUENCE</scope>
</reference>
<gene>
    <name evidence="1" type="ORF">BOLC8T47316H</name>
</gene>
<evidence type="ECO:0000313" key="1">
    <source>
        <dbReference type="EMBL" id="VDD54087.1"/>
    </source>
</evidence>
<accession>A0A3P6F8Q1</accession>
<dbReference type="AlphaFoldDB" id="A0A3P6F8Q1"/>
<sequence length="64" mass="7541">MHLLKLLKVHSNKPKLMNSFLHQGSSSRTILKLTIIDMKWKVSLKMKMKMRIIRLTLPIQLESL</sequence>
<organism evidence="1">
    <name type="scientific">Brassica oleracea</name>
    <name type="common">Wild cabbage</name>
    <dbReference type="NCBI Taxonomy" id="3712"/>
    <lineage>
        <taxon>Eukaryota</taxon>
        <taxon>Viridiplantae</taxon>
        <taxon>Streptophyta</taxon>
        <taxon>Embryophyta</taxon>
        <taxon>Tracheophyta</taxon>
        <taxon>Spermatophyta</taxon>
        <taxon>Magnoliopsida</taxon>
        <taxon>eudicotyledons</taxon>
        <taxon>Gunneridae</taxon>
        <taxon>Pentapetalae</taxon>
        <taxon>rosids</taxon>
        <taxon>malvids</taxon>
        <taxon>Brassicales</taxon>
        <taxon>Brassicaceae</taxon>
        <taxon>Brassiceae</taxon>
        <taxon>Brassica</taxon>
    </lineage>
</organism>
<proteinExistence type="predicted"/>
<protein>
    <submittedName>
        <fullName evidence="1">Uncharacterized protein</fullName>
    </submittedName>
</protein>
<dbReference type="EMBL" id="LR031879">
    <property type="protein sequence ID" value="VDD54087.1"/>
    <property type="molecule type" value="Genomic_DNA"/>
</dbReference>